<feature type="region of interest" description="Disordered" evidence="1">
    <location>
        <begin position="85"/>
        <end position="119"/>
    </location>
</feature>
<evidence type="ECO:0000313" key="4">
    <source>
        <dbReference type="EMBL" id="KAK6466762.1"/>
    </source>
</evidence>
<evidence type="ECO:0000256" key="2">
    <source>
        <dbReference type="SAM" id="Phobius"/>
    </source>
</evidence>
<evidence type="ECO:0000256" key="3">
    <source>
        <dbReference type="SAM" id="SignalP"/>
    </source>
</evidence>
<keyword evidence="5" id="KW-1185">Reference proteome</keyword>
<keyword evidence="2" id="KW-1133">Transmembrane helix</keyword>
<sequence>MIKAASLPLAACLLVTFHPAVVTLPYSQPQADNLTDTPTGLYPAPSLVDTTSPTPPALDSVKILTSGPTHLLPVSLIDTGSEVEEYKTENTEMKEQEKSEGNAGQYGNGSLVSPGSDGRVRSSNGSPVLVFLTAAVGIGTVLGIIYCVYSRVTGRDPYSHRQLTEETDSSLYFSGSRLVLTPLHQYYGSSSQPSTIPVLEPEPPVLPVSPQRLRASTDQLEIISASDLQRNFI</sequence>
<feature type="signal peptide" evidence="3">
    <location>
        <begin position="1"/>
        <end position="23"/>
    </location>
</feature>
<organism evidence="4 5">
    <name type="scientific">Huso huso</name>
    <name type="common">Beluga</name>
    <name type="synonym">Acipenser huso</name>
    <dbReference type="NCBI Taxonomy" id="61971"/>
    <lineage>
        <taxon>Eukaryota</taxon>
        <taxon>Metazoa</taxon>
        <taxon>Chordata</taxon>
        <taxon>Craniata</taxon>
        <taxon>Vertebrata</taxon>
        <taxon>Euteleostomi</taxon>
        <taxon>Actinopterygii</taxon>
        <taxon>Chondrostei</taxon>
        <taxon>Acipenseriformes</taxon>
        <taxon>Acipenseridae</taxon>
        <taxon>Huso</taxon>
    </lineage>
</organism>
<gene>
    <name evidence="4" type="ORF">HHUSO_G35879</name>
</gene>
<dbReference type="EMBL" id="JAHFZB010000053">
    <property type="protein sequence ID" value="KAK6466762.1"/>
    <property type="molecule type" value="Genomic_DNA"/>
</dbReference>
<accession>A0ABR0Y262</accession>
<feature type="compositionally biased region" description="Basic and acidic residues" evidence="1">
    <location>
        <begin position="85"/>
        <end position="100"/>
    </location>
</feature>
<evidence type="ECO:0000256" key="1">
    <source>
        <dbReference type="SAM" id="MobiDB-lite"/>
    </source>
</evidence>
<evidence type="ECO:0000313" key="5">
    <source>
        <dbReference type="Proteomes" id="UP001369086"/>
    </source>
</evidence>
<proteinExistence type="predicted"/>
<comment type="caution">
    <text evidence="4">The sequence shown here is derived from an EMBL/GenBank/DDBJ whole genome shotgun (WGS) entry which is preliminary data.</text>
</comment>
<keyword evidence="3" id="KW-0732">Signal</keyword>
<feature type="chain" id="PRO_5045167827" evidence="3">
    <location>
        <begin position="24"/>
        <end position="233"/>
    </location>
</feature>
<dbReference type="Proteomes" id="UP001369086">
    <property type="component" value="Unassembled WGS sequence"/>
</dbReference>
<name>A0ABR0Y262_HUSHU</name>
<keyword evidence="2" id="KW-0472">Membrane</keyword>
<protein>
    <submittedName>
        <fullName evidence="4">Uncharacterized protein</fullName>
    </submittedName>
</protein>
<keyword evidence="2" id="KW-0812">Transmembrane</keyword>
<feature type="transmembrane region" description="Helical" evidence="2">
    <location>
        <begin position="128"/>
        <end position="149"/>
    </location>
</feature>
<reference evidence="4 5" key="1">
    <citation type="submission" date="2021-05" db="EMBL/GenBank/DDBJ databases">
        <authorList>
            <person name="Zahm M."/>
            <person name="Klopp C."/>
            <person name="Cabau C."/>
            <person name="Kuhl H."/>
            <person name="Suciu R."/>
            <person name="Ciorpac M."/>
            <person name="Holostenco D."/>
            <person name="Gessner J."/>
            <person name="Wuertz S."/>
            <person name="Hohne C."/>
            <person name="Stock M."/>
            <person name="Gislard M."/>
            <person name="Lluch J."/>
            <person name="Milhes M."/>
            <person name="Lampietro C."/>
            <person name="Lopez Roques C."/>
            <person name="Donnadieu C."/>
            <person name="Du K."/>
            <person name="Schartl M."/>
            <person name="Guiguen Y."/>
        </authorList>
    </citation>
    <scope>NUCLEOTIDE SEQUENCE [LARGE SCALE GENOMIC DNA]</scope>
    <source>
        <strain evidence="4">Hh-F2</strain>
        <tissue evidence="4">Blood</tissue>
    </source>
</reference>